<protein>
    <submittedName>
        <fullName evidence="2">Predicted protein</fullName>
    </submittedName>
</protein>
<gene>
    <name evidence="2" type="ORF">LEMA_P097570.1</name>
</gene>
<proteinExistence type="predicted"/>
<feature type="transmembrane region" description="Helical" evidence="1">
    <location>
        <begin position="88"/>
        <end position="109"/>
    </location>
</feature>
<dbReference type="InParanoid" id="E5A403"/>
<organism evidence="3">
    <name type="scientific">Leptosphaeria maculans (strain JN3 / isolate v23.1.3 / race Av1-4-5-6-7-8)</name>
    <name type="common">Blackleg fungus</name>
    <name type="synonym">Phoma lingam</name>
    <dbReference type="NCBI Taxonomy" id="985895"/>
    <lineage>
        <taxon>Eukaryota</taxon>
        <taxon>Fungi</taxon>
        <taxon>Dikarya</taxon>
        <taxon>Ascomycota</taxon>
        <taxon>Pezizomycotina</taxon>
        <taxon>Dothideomycetes</taxon>
        <taxon>Pleosporomycetidae</taxon>
        <taxon>Pleosporales</taxon>
        <taxon>Pleosporineae</taxon>
        <taxon>Leptosphaeriaceae</taxon>
        <taxon>Plenodomus</taxon>
        <taxon>Plenodomus lingam/Leptosphaeria maculans species complex</taxon>
    </lineage>
</organism>
<dbReference type="GeneID" id="13286741"/>
<dbReference type="HOGENOM" id="CLU_2015701_0_0_1"/>
<accession>E5A403</accession>
<evidence type="ECO:0000313" key="2">
    <source>
        <dbReference type="EMBL" id="CBX98348.1"/>
    </source>
</evidence>
<keyword evidence="1" id="KW-0472">Membrane</keyword>
<dbReference type="EMBL" id="FP929133">
    <property type="protein sequence ID" value="CBX98348.1"/>
    <property type="molecule type" value="Genomic_DNA"/>
</dbReference>
<keyword evidence="1" id="KW-1133">Transmembrane helix</keyword>
<name>E5A403_LEPMJ</name>
<dbReference type="STRING" id="985895.E5A403"/>
<reference evidence="3" key="1">
    <citation type="journal article" date="2011" name="Nat. Commun.">
        <title>Effector diversification within compartments of the Leptosphaeria maculans genome affected by Repeat-Induced Point mutations.</title>
        <authorList>
            <person name="Rouxel T."/>
            <person name="Grandaubert J."/>
            <person name="Hane J.K."/>
            <person name="Hoede C."/>
            <person name="van de Wouw A.P."/>
            <person name="Couloux A."/>
            <person name="Dominguez V."/>
            <person name="Anthouard V."/>
            <person name="Bally P."/>
            <person name="Bourras S."/>
            <person name="Cozijnsen A.J."/>
            <person name="Ciuffetti L.M."/>
            <person name="Degrave A."/>
            <person name="Dilmaghani A."/>
            <person name="Duret L."/>
            <person name="Fudal I."/>
            <person name="Goodwin S.B."/>
            <person name="Gout L."/>
            <person name="Glaser N."/>
            <person name="Linglin J."/>
            <person name="Kema G.H.J."/>
            <person name="Lapalu N."/>
            <person name="Lawrence C.B."/>
            <person name="May K."/>
            <person name="Meyer M."/>
            <person name="Ollivier B."/>
            <person name="Poulain J."/>
            <person name="Schoch C.L."/>
            <person name="Simon A."/>
            <person name="Spatafora J.W."/>
            <person name="Stachowiak A."/>
            <person name="Turgeon B.G."/>
            <person name="Tyler B.M."/>
            <person name="Vincent D."/>
            <person name="Weissenbach J."/>
            <person name="Amselem J."/>
            <person name="Quesneville H."/>
            <person name="Oliver R.P."/>
            <person name="Wincker P."/>
            <person name="Balesdent M.-H."/>
            <person name="Howlett B.J."/>
        </authorList>
    </citation>
    <scope>NUCLEOTIDE SEQUENCE [LARGE SCALE GENOMIC DNA]</scope>
    <source>
        <strain evidence="3">JN3 / isolate v23.1.3 / race Av1-4-5-6-7-8</strain>
    </source>
</reference>
<sequence>MDVLDESQPESGGGSVTEAYIENSLGAFTKAIGHRNITELGYLDIKTFESQFSLLRNTLWKVAWSQESRNTTSRIVYLLPAVYVIDRFWLSIHFVSVGVMFMAAVFALAMRAMCRAPVVLGFG</sequence>
<keyword evidence="1" id="KW-0812">Transmembrane</keyword>
<evidence type="ECO:0000313" key="3">
    <source>
        <dbReference type="Proteomes" id="UP000002668"/>
    </source>
</evidence>
<dbReference type="AlphaFoldDB" id="E5A403"/>
<dbReference type="VEuPathDB" id="FungiDB:LEMA_P097570.1"/>
<keyword evidence="3" id="KW-1185">Reference proteome</keyword>
<dbReference type="OrthoDB" id="3726939at2759"/>
<dbReference type="Proteomes" id="UP000002668">
    <property type="component" value="Genome"/>
</dbReference>
<evidence type="ECO:0000256" key="1">
    <source>
        <dbReference type="SAM" id="Phobius"/>
    </source>
</evidence>